<gene>
    <name evidence="4" type="ORF">E1212_18570</name>
</gene>
<sequence>MSEPPPAHDHPAGSAATHEPGSVAGRAPDWLTLHRDTVKVTAIWVLGIALATGVPVVIGVGSGVSYGIALAFVLPAVVLAVAGGAVADYVRWRHTRYRVTPTRMELHKGWLFTSKRSLARERIRTVDLSAEPVQRMFGLVKVSIGTGEGLEATGPGQARQTLVLDPVGRDEGERLRALLLDRAAAPADGTAPGVRTLASWNPAWLRFAPLSFWTFAVAGAAVGGIFQVLDWSGRENLPVDVTRDVVERIGATQTLLLFAGVFVLVGMVAMLALTLEAWWNYRLEREPGGTLRVRRGLLTTRSVSLEERRVRGVEIVEPLGVRSAGAARVDVVTTGLRTDAKSEAKTLLPAAPVTVAASVAAAVAGVRPGGRLTPHPLAARSRRLRWAFSADVVLAGIIVWLASGSPVRTFWAVVLTMLAAGLCVALVMLAHDSYRSLGHDLDDDYLVARKGSVRKATVYLQRQGIIGWRVSQSVFQRRAGLMTLTATTAAHAASTATDPHGRPSPSASTERRPSASAPVGVSSTTARTPDGKPDSGITTPPSTSSNRYTRFAAASVASARSVPAISRPSPAKASVPAISSTTTGTADPDGRQPSASPSPHTSATCSASTTSTVSALASSNAHRGSGDAASRFRAPYRRS</sequence>
<keyword evidence="5" id="KW-1185">Reference proteome</keyword>
<feature type="domain" description="YdbS-like PH" evidence="3">
    <location>
        <begin position="92"/>
        <end position="149"/>
    </location>
</feature>
<dbReference type="PANTHER" id="PTHR34473:SF2">
    <property type="entry name" value="UPF0699 TRANSMEMBRANE PROTEIN YDBT"/>
    <property type="match status" value="1"/>
</dbReference>
<keyword evidence="2" id="KW-0472">Membrane</keyword>
<proteinExistence type="predicted"/>
<feature type="compositionally biased region" description="Polar residues" evidence="1">
    <location>
        <begin position="536"/>
        <end position="547"/>
    </location>
</feature>
<feature type="transmembrane region" description="Helical" evidence="2">
    <location>
        <begin position="40"/>
        <end position="60"/>
    </location>
</feature>
<reference evidence="4 5" key="1">
    <citation type="submission" date="2019-02" db="EMBL/GenBank/DDBJ databases">
        <title>Draft genome sequences of novel Actinobacteria.</title>
        <authorList>
            <person name="Sahin N."/>
            <person name="Ay H."/>
            <person name="Saygin H."/>
        </authorList>
    </citation>
    <scope>NUCLEOTIDE SEQUENCE [LARGE SCALE GENOMIC DNA]</scope>
    <source>
        <strain evidence="4 5">KC603</strain>
    </source>
</reference>
<feature type="transmembrane region" description="Helical" evidence="2">
    <location>
        <begin position="249"/>
        <end position="275"/>
    </location>
</feature>
<dbReference type="AlphaFoldDB" id="A0A4R4RIH6"/>
<dbReference type="EMBL" id="SMKL01000043">
    <property type="protein sequence ID" value="TDC49328.1"/>
    <property type="molecule type" value="Genomic_DNA"/>
</dbReference>
<comment type="caution">
    <text evidence="4">The sequence shown here is derived from an EMBL/GenBank/DDBJ whole genome shotgun (WGS) entry which is preliminary data.</text>
</comment>
<evidence type="ECO:0000313" key="4">
    <source>
        <dbReference type="EMBL" id="TDC49328.1"/>
    </source>
</evidence>
<dbReference type="Proteomes" id="UP000295621">
    <property type="component" value="Unassembled WGS sequence"/>
</dbReference>
<accession>A0A4R4RIH6</accession>
<evidence type="ECO:0000259" key="3">
    <source>
        <dbReference type="Pfam" id="PF03703"/>
    </source>
</evidence>
<feature type="compositionally biased region" description="Basic and acidic residues" evidence="1">
    <location>
        <begin position="1"/>
        <end position="11"/>
    </location>
</feature>
<feature type="region of interest" description="Disordered" evidence="1">
    <location>
        <begin position="1"/>
        <end position="22"/>
    </location>
</feature>
<evidence type="ECO:0000256" key="2">
    <source>
        <dbReference type="SAM" id="Phobius"/>
    </source>
</evidence>
<feature type="domain" description="YdbS-like PH" evidence="3">
    <location>
        <begin position="434"/>
        <end position="493"/>
    </location>
</feature>
<feature type="transmembrane region" description="Helical" evidence="2">
    <location>
        <begin position="409"/>
        <end position="430"/>
    </location>
</feature>
<keyword evidence="2" id="KW-0812">Transmembrane</keyword>
<dbReference type="PANTHER" id="PTHR34473">
    <property type="entry name" value="UPF0699 TRANSMEMBRANE PROTEIN YDBS"/>
    <property type="match status" value="1"/>
</dbReference>
<dbReference type="InterPro" id="IPR005182">
    <property type="entry name" value="YdbS-like_PH"/>
</dbReference>
<feature type="transmembrane region" description="Helical" evidence="2">
    <location>
        <begin position="210"/>
        <end position="229"/>
    </location>
</feature>
<dbReference type="OrthoDB" id="4121259at2"/>
<feature type="compositionally biased region" description="Low complexity" evidence="1">
    <location>
        <begin position="593"/>
        <end position="619"/>
    </location>
</feature>
<feature type="region of interest" description="Disordered" evidence="1">
    <location>
        <begin position="491"/>
        <end position="547"/>
    </location>
</feature>
<keyword evidence="2" id="KW-1133">Transmembrane helix</keyword>
<name>A0A4R4RIH6_9ACTN</name>
<organism evidence="4 5">
    <name type="scientific">Jiangella ureilytica</name>
    <dbReference type="NCBI Taxonomy" id="2530374"/>
    <lineage>
        <taxon>Bacteria</taxon>
        <taxon>Bacillati</taxon>
        <taxon>Actinomycetota</taxon>
        <taxon>Actinomycetes</taxon>
        <taxon>Jiangellales</taxon>
        <taxon>Jiangellaceae</taxon>
        <taxon>Jiangella</taxon>
    </lineage>
</organism>
<feature type="transmembrane region" description="Helical" evidence="2">
    <location>
        <begin position="66"/>
        <end position="90"/>
    </location>
</feature>
<evidence type="ECO:0000256" key="1">
    <source>
        <dbReference type="SAM" id="MobiDB-lite"/>
    </source>
</evidence>
<evidence type="ECO:0000313" key="5">
    <source>
        <dbReference type="Proteomes" id="UP000295621"/>
    </source>
</evidence>
<feature type="compositionally biased region" description="Low complexity" evidence="1">
    <location>
        <begin position="559"/>
        <end position="571"/>
    </location>
</feature>
<dbReference type="Pfam" id="PF03703">
    <property type="entry name" value="bPH_2"/>
    <property type="match status" value="2"/>
</dbReference>
<feature type="region of interest" description="Disordered" evidence="1">
    <location>
        <begin position="559"/>
        <end position="639"/>
    </location>
</feature>
<feature type="transmembrane region" description="Helical" evidence="2">
    <location>
        <begin position="384"/>
        <end position="403"/>
    </location>
</feature>
<protein>
    <recommendedName>
        <fullName evidence="3">YdbS-like PH domain-containing protein</fullName>
    </recommendedName>
</protein>